<feature type="region of interest" description="Disordered" evidence="1">
    <location>
        <begin position="1"/>
        <end position="93"/>
    </location>
</feature>
<feature type="compositionally biased region" description="Polar residues" evidence="1">
    <location>
        <begin position="242"/>
        <end position="267"/>
    </location>
</feature>
<dbReference type="AlphaFoldDB" id="A0A834Z8D6"/>
<name>A0A834Z8D6_TETSI</name>
<evidence type="ECO:0000313" key="3">
    <source>
        <dbReference type="Proteomes" id="UP000655225"/>
    </source>
</evidence>
<accession>A0A834Z8D6</accession>
<feature type="region of interest" description="Disordered" evidence="1">
    <location>
        <begin position="242"/>
        <end position="274"/>
    </location>
</feature>
<evidence type="ECO:0000256" key="1">
    <source>
        <dbReference type="SAM" id="MobiDB-lite"/>
    </source>
</evidence>
<dbReference type="GO" id="GO:2000028">
    <property type="term" value="P:regulation of photoperiodism, flowering"/>
    <property type="evidence" value="ECO:0007669"/>
    <property type="project" value="InterPro"/>
</dbReference>
<dbReference type="PANTHER" id="PTHR34281:SF2">
    <property type="entry name" value="PROTEIN EARLY FLOWERING 3"/>
    <property type="match status" value="1"/>
</dbReference>
<feature type="compositionally biased region" description="Polar residues" evidence="1">
    <location>
        <begin position="208"/>
        <end position="222"/>
    </location>
</feature>
<comment type="caution">
    <text evidence="2">The sequence shown here is derived from an EMBL/GenBank/DDBJ whole genome shotgun (WGS) entry which is preliminary data.</text>
</comment>
<dbReference type="EMBL" id="JABCRI010000009">
    <property type="protein sequence ID" value="KAF8400901.1"/>
    <property type="molecule type" value="Genomic_DNA"/>
</dbReference>
<feature type="compositionally biased region" description="Low complexity" evidence="1">
    <location>
        <begin position="55"/>
        <end position="79"/>
    </location>
</feature>
<organism evidence="2 3">
    <name type="scientific">Tetracentron sinense</name>
    <name type="common">Spur-leaf</name>
    <dbReference type="NCBI Taxonomy" id="13715"/>
    <lineage>
        <taxon>Eukaryota</taxon>
        <taxon>Viridiplantae</taxon>
        <taxon>Streptophyta</taxon>
        <taxon>Embryophyta</taxon>
        <taxon>Tracheophyta</taxon>
        <taxon>Spermatophyta</taxon>
        <taxon>Magnoliopsida</taxon>
        <taxon>Trochodendrales</taxon>
        <taxon>Trochodendraceae</taxon>
        <taxon>Tetracentron</taxon>
    </lineage>
</organism>
<proteinExistence type="predicted"/>
<evidence type="ECO:0000313" key="2">
    <source>
        <dbReference type="EMBL" id="KAF8400901.1"/>
    </source>
</evidence>
<sequence length="808" mass="88707">MKNWRMKGGKDEDKISGPLFPRLHVNDTEKGGPRAPPRNKMALYEQLSIPSQRFNSGSSTPLPLPPNNASNLIPPASSNQGSGHERSVFSPFYNHSPTPTYSAEKFHSRSSDGVNLNTTTEAFERKSMKTTNYRTSDATWHLSSPAECSSFHPRDFSNSKNFSAKKLGDEDDYRVPTFVHSGITPCYSKGQQSMDRERLTPFSPTHMGRSSVTPGNSPMKNATCISSMQLQNARDKQLKLTNSADLKSRQNVRNQSEENPNESLTSRDCTEKPASHPLTREMVAEPLKHANASLNQERQSKLVDDCSRSHDTDARLHQEHRVGFLPESTACEDGVSVEPMRGVSKGNASWATSDACLRASLGDSHRNPNEDENCGDYWEDRAHRSLQVRDVDRNDDVSETSVVDYVSSLDISPDDVVGVIGQKHFWKARREIVNQQRAFALQVFELHRLIKVQRLFAGSPHLLVEDDPYLVKPSLKVSPVKKLPSEYVLKLPPQIVKLKDNSQKQNQSTECAAENAVGKPPLPSLNNGINKVLVSQRASYGPYSGNPPPAPVAADNQRGPWCFPQPPGNQWLVPVMSPSEGLVYKPYTGSYPPIAGFMPPVYGGYGPLSLPPMGGDFLNTAYGVPASHHQGIGVLPGTPPVDQSYFPPYGMPVMNPAVSGSAVEQMSPFTGTRPHEQADQLSTGGENFNMPYQSSCNMSSQKSGAISCCVRTFQTSKDSEVQGSTASSPCERAQGARTGHVAEGSNALPLFPTAPAVQVSDRPYHETHSSDQPTRAIRVVPHNPRSATESAARIFRSIQEERKQYDSS</sequence>
<feature type="region of interest" description="Disordered" evidence="1">
    <location>
        <begin position="186"/>
        <end position="222"/>
    </location>
</feature>
<gene>
    <name evidence="2" type="ORF">HHK36_014204</name>
</gene>
<dbReference type="InterPro" id="IPR039319">
    <property type="entry name" value="ELF3-like"/>
</dbReference>
<keyword evidence="3" id="KW-1185">Reference proteome</keyword>
<feature type="region of interest" description="Disordered" evidence="1">
    <location>
        <begin position="500"/>
        <end position="524"/>
    </location>
</feature>
<dbReference type="OrthoDB" id="1939092at2759"/>
<dbReference type="Proteomes" id="UP000655225">
    <property type="component" value="Unassembled WGS sequence"/>
</dbReference>
<reference evidence="2 3" key="1">
    <citation type="submission" date="2020-04" db="EMBL/GenBank/DDBJ databases">
        <title>Plant Genome Project.</title>
        <authorList>
            <person name="Zhang R.-G."/>
        </authorList>
    </citation>
    <scope>NUCLEOTIDE SEQUENCE [LARGE SCALE GENOMIC DNA]</scope>
    <source>
        <strain evidence="2">YNK0</strain>
        <tissue evidence="2">Leaf</tissue>
    </source>
</reference>
<protein>
    <submittedName>
        <fullName evidence="2">Uncharacterized protein</fullName>
    </submittedName>
</protein>
<dbReference type="PANTHER" id="PTHR34281">
    <property type="entry name" value="PROTEIN EARLY FLOWERING 3"/>
    <property type="match status" value="1"/>
</dbReference>
<dbReference type="OMA" id="KPYMGPC"/>